<dbReference type="AlphaFoldDB" id="A0A167DRA4"/>
<dbReference type="InterPro" id="IPR021328">
    <property type="entry name" value="CotB-like"/>
</dbReference>
<keyword evidence="2" id="KW-1185">Reference proteome</keyword>
<evidence type="ECO:0000313" key="2">
    <source>
        <dbReference type="Proteomes" id="UP000077134"/>
    </source>
</evidence>
<dbReference type="RefSeq" id="WP_068658239.1">
    <property type="nucleotide sequence ID" value="NZ_CP017770.1"/>
</dbReference>
<accession>A0A167DRA4</accession>
<organism evidence="1 2">
    <name type="scientific">Paenibacillus crassostreae</name>
    <dbReference type="NCBI Taxonomy" id="1763538"/>
    <lineage>
        <taxon>Bacteria</taxon>
        <taxon>Bacillati</taxon>
        <taxon>Bacillota</taxon>
        <taxon>Bacilli</taxon>
        <taxon>Bacillales</taxon>
        <taxon>Paenibacillaceae</taxon>
        <taxon>Paenibacillus</taxon>
    </lineage>
</organism>
<dbReference type="KEGG" id="pcx:LPB68_02300"/>
<evidence type="ECO:0008006" key="3">
    <source>
        <dbReference type="Google" id="ProtNLM"/>
    </source>
</evidence>
<evidence type="ECO:0000313" key="1">
    <source>
        <dbReference type="EMBL" id="OAB74688.1"/>
    </source>
</evidence>
<dbReference type="SUPFAM" id="SSF158430">
    <property type="entry name" value="Bacillus cereus metalloprotein-like"/>
    <property type="match status" value="2"/>
</dbReference>
<comment type="caution">
    <text evidence="1">The sequence shown here is derived from an EMBL/GenBank/DDBJ whole genome shotgun (WGS) entry which is preliminary data.</text>
</comment>
<dbReference type="OrthoDB" id="1633927at2"/>
<dbReference type="Proteomes" id="UP000077134">
    <property type="component" value="Unassembled WGS sequence"/>
</dbReference>
<gene>
    <name evidence="1" type="ORF">PNBC_11660</name>
</gene>
<reference evidence="1 2" key="1">
    <citation type="submission" date="2016-02" db="EMBL/GenBank/DDBJ databases">
        <title>Paenibacillus sp. LPB0068, isolated from Crassostrea gigas.</title>
        <authorList>
            <person name="Shin S.-K."/>
            <person name="Yi H."/>
        </authorList>
    </citation>
    <scope>NUCLEOTIDE SEQUENCE [LARGE SCALE GENOMIC DNA]</scope>
    <source>
        <strain evidence="1 2">LPB0068</strain>
    </source>
</reference>
<sequence length="266" mass="31187">MDQEAIFEHQFWLQILGDHARFINNALPPVEKKDIEIAQQFIQIFDQLLEQSRRPLDMPQFMELNKLAHQNALSLRAFKLDLLERLLLGKVMIGLTPTFINHMVNELEEYIRILDELIQGKPVPKYHSLHHDLLWLQDASGHAATIAMDLDAVEKRWIEKSEDFEQHFNQFLLKAIELTGYLRTLNNQYPSIIKFHEDVNLEMVVFMNFLQEVEEMGLTNTLLSRINPLVPDHMFREECYYLMKLSQSGQITPPNCNPAKPRVKIP</sequence>
<dbReference type="STRING" id="1763538.LPB68_02300"/>
<dbReference type="Gene3D" id="1.20.1260.120">
    <property type="entry name" value="Protein of unknown function DUF2935"/>
    <property type="match status" value="1"/>
</dbReference>
<dbReference type="EMBL" id="LSFN01000014">
    <property type="protein sequence ID" value="OAB74688.1"/>
    <property type="molecule type" value="Genomic_DNA"/>
</dbReference>
<name>A0A167DRA4_9BACL</name>
<dbReference type="Pfam" id="PF11155">
    <property type="entry name" value="DUF2935"/>
    <property type="match status" value="2"/>
</dbReference>
<protein>
    <recommendedName>
        <fullName evidence="3">DUF2935 domain-containing protein</fullName>
    </recommendedName>
</protein>
<proteinExistence type="predicted"/>